<gene>
    <name evidence="1" type="ORF">S03H2_38181</name>
</gene>
<comment type="caution">
    <text evidence="1">The sequence shown here is derived from an EMBL/GenBank/DDBJ whole genome shotgun (WGS) entry which is preliminary data.</text>
</comment>
<protein>
    <recommendedName>
        <fullName evidence="2">N-sulphoglucosamine sulphohydrolase C-terminal domain-containing protein</fullName>
    </recommendedName>
</protein>
<dbReference type="SUPFAM" id="SSF53649">
    <property type="entry name" value="Alkaline phosphatase-like"/>
    <property type="match status" value="1"/>
</dbReference>
<reference evidence="1" key="1">
    <citation type="journal article" date="2014" name="Front. Microbiol.">
        <title>High frequency of phylogenetically diverse reductive dehalogenase-homologous genes in deep subseafloor sedimentary metagenomes.</title>
        <authorList>
            <person name="Kawai M."/>
            <person name="Futagami T."/>
            <person name="Toyoda A."/>
            <person name="Takaki Y."/>
            <person name="Nishi S."/>
            <person name="Hori S."/>
            <person name="Arai W."/>
            <person name="Tsubouchi T."/>
            <person name="Morono Y."/>
            <person name="Uchiyama I."/>
            <person name="Ito T."/>
            <person name="Fujiyama A."/>
            <person name="Inagaki F."/>
            <person name="Takami H."/>
        </authorList>
    </citation>
    <scope>NUCLEOTIDE SEQUENCE</scope>
    <source>
        <strain evidence="1">Expedition CK06-06</strain>
    </source>
</reference>
<evidence type="ECO:0008006" key="2">
    <source>
        <dbReference type="Google" id="ProtNLM"/>
    </source>
</evidence>
<feature type="non-terminal residue" evidence="1">
    <location>
        <position position="1"/>
    </location>
</feature>
<dbReference type="EMBL" id="BARU01023536">
    <property type="protein sequence ID" value="GAH54261.1"/>
    <property type="molecule type" value="Genomic_DNA"/>
</dbReference>
<dbReference type="AlphaFoldDB" id="X1G8M2"/>
<dbReference type="InterPro" id="IPR017850">
    <property type="entry name" value="Alkaline_phosphatase_core_sf"/>
</dbReference>
<sequence>IGKVENELFHLLSDPKQKNNIFAKHKDIAKKLHSKFFNFLKEVGMSEQNSKWWQSL</sequence>
<organism evidence="1">
    <name type="scientific">marine sediment metagenome</name>
    <dbReference type="NCBI Taxonomy" id="412755"/>
    <lineage>
        <taxon>unclassified sequences</taxon>
        <taxon>metagenomes</taxon>
        <taxon>ecological metagenomes</taxon>
    </lineage>
</organism>
<accession>X1G8M2</accession>
<proteinExistence type="predicted"/>
<evidence type="ECO:0000313" key="1">
    <source>
        <dbReference type="EMBL" id="GAH54261.1"/>
    </source>
</evidence>
<name>X1G8M2_9ZZZZ</name>